<name>A0AAQ3UJR6_PASNO</name>
<sequence length="76" mass="8683">MEMPALSFRHGRSSSQRWRAGFLRSLCLRSHRQGTRGPKGQKRTKGISSIRAPSCTYALPVAAHNQPQYWRQCFHG</sequence>
<evidence type="ECO:0000313" key="2">
    <source>
        <dbReference type="Proteomes" id="UP001341281"/>
    </source>
</evidence>
<gene>
    <name evidence="1" type="ORF">U9M48_036731</name>
</gene>
<reference evidence="1 2" key="1">
    <citation type="submission" date="2024-02" db="EMBL/GenBank/DDBJ databases">
        <title>High-quality chromosome-scale genome assembly of Pensacola bahiagrass (Paspalum notatum Flugge var. saurae).</title>
        <authorList>
            <person name="Vega J.M."/>
            <person name="Podio M."/>
            <person name="Orjuela J."/>
            <person name="Siena L.A."/>
            <person name="Pessino S.C."/>
            <person name="Combes M.C."/>
            <person name="Mariac C."/>
            <person name="Albertini E."/>
            <person name="Pupilli F."/>
            <person name="Ortiz J.P.A."/>
            <person name="Leblanc O."/>
        </authorList>
    </citation>
    <scope>NUCLEOTIDE SEQUENCE [LARGE SCALE GENOMIC DNA]</scope>
    <source>
        <strain evidence="1">R1</strain>
        <tissue evidence="1">Leaf</tissue>
    </source>
</reference>
<keyword evidence="2" id="KW-1185">Reference proteome</keyword>
<accession>A0AAQ3UJR6</accession>
<dbReference type="AlphaFoldDB" id="A0AAQ3UJR6"/>
<proteinExistence type="predicted"/>
<dbReference type="Proteomes" id="UP001341281">
    <property type="component" value="Chromosome 08"/>
</dbReference>
<evidence type="ECO:0000313" key="1">
    <source>
        <dbReference type="EMBL" id="WVZ90429.1"/>
    </source>
</evidence>
<organism evidence="1 2">
    <name type="scientific">Paspalum notatum var. saurae</name>
    <dbReference type="NCBI Taxonomy" id="547442"/>
    <lineage>
        <taxon>Eukaryota</taxon>
        <taxon>Viridiplantae</taxon>
        <taxon>Streptophyta</taxon>
        <taxon>Embryophyta</taxon>
        <taxon>Tracheophyta</taxon>
        <taxon>Spermatophyta</taxon>
        <taxon>Magnoliopsida</taxon>
        <taxon>Liliopsida</taxon>
        <taxon>Poales</taxon>
        <taxon>Poaceae</taxon>
        <taxon>PACMAD clade</taxon>
        <taxon>Panicoideae</taxon>
        <taxon>Andropogonodae</taxon>
        <taxon>Paspaleae</taxon>
        <taxon>Paspalinae</taxon>
        <taxon>Paspalum</taxon>
    </lineage>
</organism>
<protein>
    <submittedName>
        <fullName evidence="1">Uncharacterized protein</fullName>
    </submittedName>
</protein>
<dbReference type="EMBL" id="CP144752">
    <property type="protein sequence ID" value="WVZ90429.1"/>
    <property type="molecule type" value="Genomic_DNA"/>
</dbReference>